<evidence type="ECO:0000313" key="2">
    <source>
        <dbReference type="Proteomes" id="UP000001036"/>
    </source>
</evidence>
<dbReference type="AlphaFoldDB" id="B3PBA9"/>
<name>B3PBA9_CELJU</name>
<organism evidence="1 2">
    <name type="scientific">Cellvibrio japonicus (strain Ueda107)</name>
    <name type="common">Pseudomonas fluorescens subsp. cellulosa</name>
    <dbReference type="NCBI Taxonomy" id="498211"/>
    <lineage>
        <taxon>Bacteria</taxon>
        <taxon>Pseudomonadati</taxon>
        <taxon>Pseudomonadota</taxon>
        <taxon>Gammaproteobacteria</taxon>
        <taxon>Cellvibrionales</taxon>
        <taxon>Cellvibrionaceae</taxon>
        <taxon>Cellvibrio</taxon>
    </lineage>
</organism>
<sequence>MNKPLALSMFLKVIHLHSVLRLSTALIRSLLVSIDEAGV</sequence>
<dbReference type="HOGENOM" id="CLU_3306776_0_0_6"/>
<dbReference type="STRING" id="498211.CJA_1081"/>
<proteinExistence type="predicted"/>
<keyword evidence="2" id="KW-1185">Reference proteome</keyword>
<reference evidence="1 2" key="1">
    <citation type="journal article" date="2008" name="J. Bacteriol.">
        <title>Insights into plant cell wall degradation from the genome sequence of the soil bacterium Cellvibrio japonicus.</title>
        <authorList>
            <person name="Deboy R.T."/>
            <person name="Mongodin E.F."/>
            <person name="Fouts D.E."/>
            <person name="Tailford L.E."/>
            <person name="Khouri H."/>
            <person name="Emerson J.B."/>
            <person name="Mohamoud Y."/>
            <person name="Watkins K."/>
            <person name="Henrissat B."/>
            <person name="Gilbert H.J."/>
            <person name="Nelson K.E."/>
        </authorList>
    </citation>
    <scope>NUCLEOTIDE SEQUENCE [LARGE SCALE GENOMIC DNA]</scope>
    <source>
        <strain evidence="1 2">Ueda107</strain>
    </source>
</reference>
<dbReference type="Proteomes" id="UP000001036">
    <property type="component" value="Chromosome"/>
</dbReference>
<protein>
    <submittedName>
        <fullName evidence="1">Uncharacterized protein</fullName>
    </submittedName>
</protein>
<dbReference type="KEGG" id="cja:CJA_1081"/>
<accession>B3PBA9</accession>
<gene>
    <name evidence="1" type="ordered locus">CJA_1081</name>
</gene>
<dbReference type="EMBL" id="CP000934">
    <property type="protein sequence ID" value="ACE83664.1"/>
    <property type="molecule type" value="Genomic_DNA"/>
</dbReference>
<evidence type="ECO:0000313" key="1">
    <source>
        <dbReference type="EMBL" id="ACE83664.1"/>
    </source>
</evidence>